<comment type="catalytic activity">
    <reaction evidence="13">
        <text>L-seryl-[protein] + ATP = O-phospho-L-seryl-[protein] + ADP + H(+)</text>
        <dbReference type="Rhea" id="RHEA:17989"/>
        <dbReference type="Rhea" id="RHEA-COMP:9863"/>
        <dbReference type="Rhea" id="RHEA-COMP:11604"/>
        <dbReference type="ChEBI" id="CHEBI:15378"/>
        <dbReference type="ChEBI" id="CHEBI:29999"/>
        <dbReference type="ChEBI" id="CHEBI:30616"/>
        <dbReference type="ChEBI" id="CHEBI:83421"/>
        <dbReference type="ChEBI" id="CHEBI:456216"/>
        <dbReference type="EC" id="2.7.11.1"/>
    </reaction>
</comment>
<evidence type="ECO:0000256" key="11">
    <source>
        <dbReference type="ARBA" id="ARBA00030237"/>
    </source>
</evidence>
<keyword evidence="10" id="KW-0072">Autophagy</keyword>
<keyword evidence="6" id="KW-0547">Nucleotide-binding</keyword>
<dbReference type="PANTHER" id="PTHR24348">
    <property type="entry name" value="SERINE/THREONINE-PROTEIN KINASE UNC-51-RELATED"/>
    <property type="match status" value="1"/>
</dbReference>
<evidence type="ECO:0000256" key="4">
    <source>
        <dbReference type="ARBA" id="ARBA00022527"/>
    </source>
</evidence>
<dbReference type="GO" id="GO:0000045">
    <property type="term" value="P:autophagosome assembly"/>
    <property type="evidence" value="ECO:0007669"/>
    <property type="project" value="TreeGrafter"/>
</dbReference>
<dbReference type="SUPFAM" id="SSF56112">
    <property type="entry name" value="Protein kinase-like (PK-like)"/>
    <property type="match status" value="1"/>
</dbReference>
<keyword evidence="5" id="KW-0808">Transferase</keyword>
<dbReference type="CDD" id="cd00180">
    <property type="entry name" value="PKc"/>
    <property type="match status" value="1"/>
</dbReference>
<keyword evidence="3" id="KW-0813">Transport</keyword>
<keyword evidence="8" id="KW-0067">ATP-binding</keyword>
<gene>
    <name evidence="15" type="ORF">RRF57_004053</name>
</gene>
<keyword evidence="7" id="KW-0418">Kinase</keyword>
<evidence type="ECO:0000256" key="6">
    <source>
        <dbReference type="ARBA" id="ARBA00022741"/>
    </source>
</evidence>
<dbReference type="AlphaFoldDB" id="A0AAN7UIM6"/>
<dbReference type="SMART" id="SM00220">
    <property type="entry name" value="S_TKc"/>
    <property type="match status" value="1"/>
</dbReference>
<dbReference type="Pfam" id="PF00069">
    <property type="entry name" value="Pkinase"/>
    <property type="match status" value="1"/>
</dbReference>
<dbReference type="InterPro" id="IPR000719">
    <property type="entry name" value="Prot_kinase_dom"/>
</dbReference>
<name>A0AAN7UIM6_9PEZI</name>
<dbReference type="EC" id="2.7.11.1" evidence="2"/>
<evidence type="ECO:0000256" key="1">
    <source>
        <dbReference type="ARBA" id="ARBA00004623"/>
    </source>
</evidence>
<reference evidence="15 16" key="1">
    <citation type="submission" date="2023-10" db="EMBL/GenBank/DDBJ databases">
        <title>Draft genome sequence of Xylaria bambusicola isolate GMP-LS, the root and basal stem rot pathogen of sugarcane in Indonesia.</title>
        <authorList>
            <person name="Selvaraj P."/>
            <person name="Muralishankar V."/>
            <person name="Muruganantham S."/>
            <person name="Sp S."/>
            <person name="Haryani S."/>
            <person name="Lau K.J.X."/>
            <person name="Naqvi N.I."/>
        </authorList>
    </citation>
    <scope>NUCLEOTIDE SEQUENCE [LARGE SCALE GENOMIC DNA]</scope>
    <source>
        <strain evidence="15">GMP-LS</strain>
    </source>
</reference>
<evidence type="ECO:0000256" key="3">
    <source>
        <dbReference type="ARBA" id="ARBA00022448"/>
    </source>
</evidence>
<comment type="catalytic activity">
    <reaction evidence="12">
        <text>L-threonyl-[protein] + ATP = O-phospho-L-threonyl-[protein] + ADP + H(+)</text>
        <dbReference type="Rhea" id="RHEA:46608"/>
        <dbReference type="Rhea" id="RHEA-COMP:11060"/>
        <dbReference type="Rhea" id="RHEA-COMP:11605"/>
        <dbReference type="ChEBI" id="CHEBI:15378"/>
        <dbReference type="ChEBI" id="CHEBI:30013"/>
        <dbReference type="ChEBI" id="CHEBI:30616"/>
        <dbReference type="ChEBI" id="CHEBI:61977"/>
        <dbReference type="ChEBI" id="CHEBI:456216"/>
        <dbReference type="EC" id="2.7.11.1"/>
    </reaction>
</comment>
<keyword evidence="4" id="KW-0723">Serine/threonine-protein kinase</keyword>
<evidence type="ECO:0000256" key="5">
    <source>
        <dbReference type="ARBA" id="ARBA00022679"/>
    </source>
</evidence>
<feature type="domain" description="Protein kinase" evidence="14">
    <location>
        <begin position="45"/>
        <end position="317"/>
    </location>
</feature>
<evidence type="ECO:0000256" key="9">
    <source>
        <dbReference type="ARBA" id="ARBA00022927"/>
    </source>
</evidence>
<dbReference type="PANTHER" id="PTHR24348:SF22">
    <property type="entry name" value="NON-SPECIFIC SERINE_THREONINE PROTEIN KINASE"/>
    <property type="match status" value="1"/>
</dbReference>
<dbReference type="PROSITE" id="PS50011">
    <property type="entry name" value="PROTEIN_KINASE_DOM"/>
    <property type="match status" value="1"/>
</dbReference>
<proteinExistence type="predicted"/>
<dbReference type="Proteomes" id="UP001305414">
    <property type="component" value="Unassembled WGS sequence"/>
</dbReference>
<dbReference type="PROSITE" id="PS00108">
    <property type="entry name" value="PROTEIN_KINASE_ST"/>
    <property type="match status" value="1"/>
</dbReference>
<evidence type="ECO:0000313" key="16">
    <source>
        <dbReference type="Proteomes" id="UP001305414"/>
    </source>
</evidence>
<comment type="caution">
    <text evidence="15">The sequence shown here is derived from an EMBL/GenBank/DDBJ whole genome shotgun (WGS) entry which is preliminary data.</text>
</comment>
<dbReference type="EMBL" id="JAWHQM010000008">
    <property type="protein sequence ID" value="KAK5628338.1"/>
    <property type="molecule type" value="Genomic_DNA"/>
</dbReference>
<dbReference type="InterPro" id="IPR045269">
    <property type="entry name" value="Atg1-like"/>
</dbReference>
<dbReference type="GO" id="GO:0005776">
    <property type="term" value="C:autophagosome"/>
    <property type="evidence" value="ECO:0007669"/>
    <property type="project" value="TreeGrafter"/>
</dbReference>
<dbReference type="InterPro" id="IPR008271">
    <property type="entry name" value="Ser/Thr_kinase_AS"/>
</dbReference>
<keyword evidence="16" id="KW-1185">Reference proteome</keyword>
<dbReference type="GO" id="GO:0004674">
    <property type="term" value="F:protein serine/threonine kinase activity"/>
    <property type="evidence" value="ECO:0007669"/>
    <property type="project" value="UniProtKB-KW"/>
</dbReference>
<dbReference type="GO" id="GO:0005524">
    <property type="term" value="F:ATP binding"/>
    <property type="evidence" value="ECO:0007669"/>
    <property type="project" value="UniProtKB-KW"/>
</dbReference>
<evidence type="ECO:0000313" key="15">
    <source>
        <dbReference type="EMBL" id="KAK5628338.1"/>
    </source>
</evidence>
<dbReference type="GO" id="GO:0005829">
    <property type="term" value="C:cytosol"/>
    <property type="evidence" value="ECO:0007669"/>
    <property type="project" value="TreeGrafter"/>
</dbReference>
<evidence type="ECO:0000256" key="8">
    <source>
        <dbReference type="ARBA" id="ARBA00022840"/>
    </source>
</evidence>
<keyword evidence="9" id="KW-0653">Protein transport</keyword>
<comment type="subcellular location">
    <subcellularLocation>
        <location evidence="1">Preautophagosomal structure membrane</location>
        <topology evidence="1">Peripheral membrane protein</topology>
    </subcellularLocation>
</comment>
<dbReference type="GO" id="GO:0010506">
    <property type="term" value="P:regulation of autophagy"/>
    <property type="evidence" value="ECO:0007669"/>
    <property type="project" value="InterPro"/>
</dbReference>
<sequence length="381" mass="42705">MEPLSKKLPELVRDSRLETILNGDNTVHVSYNRPGRSAEPQRELWKKERLIGSGGNGVRLAASSEEGKDEQAHFQAVKQITSARSRPVLEICQSELEALAKFSTRRYKRCFVRSFGWYESSGFLSIAMEYCPLGDLQQFLIERTRMPESDTREIISQVAQGLQFMHGEGFAHRDLKPGNILIMSRPLENEWWVKIGDMGLSKRIGEVGAATTSLKGTPGFFAPEQLGLGGIDPKMVDPFKSDIWCLGEMTFRMLRGEAVFPSHNDLRRYYQGTIPFPNQRVYEIEVTKPAISFISSAMLAEPQSRLDAHQAFNREWLVTVHDNSAFGQADQGQPVLGPPCGVLNRDPTLNTESSGAWSTISLPLRASRTESTIRSFGMEGY</sequence>
<dbReference type="GO" id="GO:0034045">
    <property type="term" value="C:phagophore assembly site membrane"/>
    <property type="evidence" value="ECO:0007669"/>
    <property type="project" value="UniProtKB-SubCell"/>
</dbReference>
<evidence type="ECO:0000256" key="12">
    <source>
        <dbReference type="ARBA" id="ARBA00047899"/>
    </source>
</evidence>
<evidence type="ECO:0000256" key="2">
    <source>
        <dbReference type="ARBA" id="ARBA00012513"/>
    </source>
</evidence>
<dbReference type="GO" id="GO:0015031">
    <property type="term" value="P:protein transport"/>
    <property type="evidence" value="ECO:0007669"/>
    <property type="project" value="UniProtKB-KW"/>
</dbReference>
<evidence type="ECO:0000256" key="7">
    <source>
        <dbReference type="ARBA" id="ARBA00022777"/>
    </source>
</evidence>
<evidence type="ECO:0000259" key="14">
    <source>
        <dbReference type="PROSITE" id="PS50011"/>
    </source>
</evidence>
<dbReference type="Gene3D" id="1.10.510.10">
    <property type="entry name" value="Transferase(Phosphotransferase) domain 1"/>
    <property type="match status" value="1"/>
</dbReference>
<evidence type="ECO:0000256" key="10">
    <source>
        <dbReference type="ARBA" id="ARBA00023006"/>
    </source>
</evidence>
<evidence type="ECO:0000256" key="13">
    <source>
        <dbReference type="ARBA" id="ARBA00048679"/>
    </source>
</evidence>
<protein>
    <recommendedName>
        <fullName evidence="2">non-specific serine/threonine protein kinase</fullName>
        <ecNumber evidence="2">2.7.11.1</ecNumber>
    </recommendedName>
    <alternativeName>
        <fullName evidence="11">Autophagy-related protein 1</fullName>
    </alternativeName>
</protein>
<accession>A0AAN7UIM6</accession>
<organism evidence="15 16">
    <name type="scientific">Xylaria bambusicola</name>
    <dbReference type="NCBI Taxonomy" id="326684"/>
    <lineage>
        <taxon>Eukaryota</taxon>
        <taxon>Fungi</taxon>
        <taxon>Dikarya</taxon>
        <taxon>Ascomycota</taxon>
        <taxon>Pezizomycotina</taxon>
        <taxon>Sordariomycetes</taxon>
        <taxon>Xylariomycetidae</taxon>
        <taxon>Xylariales</taxon>
        <taxon>Xylariaceae</taxon>
        <taxon>Xylaria</taxon>
    </lineage>
</organism>
<dbReference type="InterPro" id="IPR011009">
    <property type="entry name" value="Kinase-like_dom_sf"/>
</dbReference>